<reference evidence="4 5" key="1">
    <citation type="submission" date="2023-04" db="EMBL/GenBank/DDBJ databases">
        <title>Funneling lignin-derived compounds into biodiesel using alkali-halophilic Citricoccus sp. P2.</title>
        <authorList>
            <person name="Luo C.-B."/>
        </authorList>
    </citation>
    <scope>NUCLEOTIDE SEQUENCE [LARGE SCALE GENOMIC DNA]</scope>
    <source>
        <strain evidence="4 5">P2</strain>
    </source>
</reference>
<protein>
    <submittedName>
        <fullName evidence="4">GerMN domain-containing protein</fullName>
    </submittedName>
</protein>
<dbReference type="Pfam" id="PF10646">
    <property type="entry name" value="Germane"/>
    <property type="match status" value="1"/>
</dbReference>
<feature type="domain" description="GerMN" evidence="3">
    <location>
        <begin position="93"/>
        <end position="192"/>
    </location>
</feature>
<organism evidence="4 5">
    <name type="scientific">Citricoccus muralis</name>
    <dbReference type="NCBI Taxonomy" id="169134"/>
    <lineage>
        <taxon>Bacteria</taxon>
        <taxon>Bacillati</taxon>
        <taxon>Actinomycetota</taxon>
        <taxon>Actinomycetes</taxon>
        <taxon>Micrococcales</taxon>
        <taxon>Micrococcaceae</taxon>
        <taxon>Citricoccus</taxon>
    </lineage>
</organism>
<dbReference type="InterPro" id="IPR019606">
    <property type="entry name" value="GerMN"/>
</dbReference>
<evidence type="ECO:0000313" key="4">
    <source>
        <dbReference type="EMBL" id="WFP16268.1"/>
    </source>
</evidence>
<proteinExistence type="predicted"/>
<evidence type="ECO:0000313" key="5">
    <source>
        <dbReference type="Proteomes" id="UP001219037"/>
    </source>
</evidence>
<accession>A0ABY8H557</accession>
<dbReference type="EMBL" id="CP121252">
    <property type="protein sequence ID" value="WFP16268.1"/>
    <property type="molecule type" value="Genomic_DNA"/>
</dbReference>
<gene>
    <name evidence="4" type="ORF">P8192_12895</name>
</gene>
<evidence type="ECO:0000256" key="1">
    <source>
        <dbReference type="SAM" id="MobiDB-lite"/>
    </source>
</evidence>
<name>A0ABY8H557_9MICC</name>
<dbReference type="RefSeq" id="WP_278157421.1">
    <property type="nucleotide sequence ID" value="NZ_CP121252.1"/>
</dbReference>
<feature type="region of interest" description="Disordered" evidence="1">
    <location>
        <begin position="34"/>
        <end position="54"/>
    </location>
</feature>
<keyword evidence="2" id="KW-0732">Signal</keyword>
<dbReference type="PROSITE" id="PS51257">
    <property type="entry name" value="PROKAR_LIPOPROTEIN"/>
    <property type="match status" value="1"/>
</dbReference>
<evidence type="ECO:0000259" key="3">
    <source>
        <dbReference type="Pfam" id="PF10646"/>
    </source>
</evidence>
<feature type="chain" id="PRO_5045701623" evidence="2">
    <location>
        <begin position="34"/>
        <end position="209"/>
    </location>
</feature>
<dbReference type="Proteomes" id="UP001219037">
    <property type="component" value="Chromosome"/>
</dbReference>
<feature type="signal peptide" evidence="2">
    <location>
        <begin position="1"/>
        <end position="33"/>
    </location>
</feature>
<evidence type="ECO:0000256" key="2">
    <source>
        <dbReference type="SAM" id="SignalP"/>
    </source>
</evidence>
<sequence length="209" mass="22170">MNPAAPRPRRRAERRVAAVAAGCALLLTLAGCAEESSSPGDADPTSAADELDLAPDDDGFAPLPLYFVALSGQYPSGVTGAQIGCEDLLLQVNTVPMKTEDPVEDALNFLLQDQQYRHGDPALTNSVLLSSESLTLQDYEIQGDTVEVNLSGSVVTRSVCESYRIRAQFEATAAAAAGVEDARILVDGEDLDTLLGLDPFERGEQITTD</sequence>
<keyword evidence="5" id="KW-1185">Reference proteome</keyword>